<evidence type="ECO:0000259" key="1">
    <source>
        <dbReference type="PROSITE" id="PS51154"/>
    </source>
</evidence>
<feature type="domain" description="Macro" evidence="1">
    <location>
        <begin position="1"/>
        <end position="166"/>
    </location>
</feature>
<dbReference type="InterPro" id="IPR002589">
    <property type="entry name" value="Macro_dom"/>
</dbReference>
<evidence type="ECO:0000313" key="3">
    <source>
        <dbReference type="Proteomes" id="UP000268908"/>
    </source>
</evidence>
<dbReference type="PANTHER" id="PTHR11106">
    <property type="entry name" value="GANGLIOSIDE INDUCED DIFFERENTIATION ASSOCIATED PROTEIN 2-RELATED"/>
    <property type="match status" value="1"/>
</dbReference>
<dbReference type="SMART" id="SM00506">
    <property type="entry name" value="A1pp"/>
    <property type="match status" value="1"/>
</dbReference>
<dbReference type="AlphaFoldDB" id="A0A497XDQ0"/>
<dbReference type="OrthoDB" id="6194521at2"/>
<dbReference type="InterPro" id="IPR043472">
    <property type="entry name" value="Macro_dom-like"/>
</dbReference>
<dbReference type="EMBL" id="RCCI01000005">
    <property type="protein sequence ID" value="RLJ64796.1"/>
    <property type="molecule type" value="Genomic_DNA"/>
</dbReference>
<dbReference type="Proteomes" id="UP000268908">
    <property type="component" value="Unassembled WGS sequence"/>
</dbReference>
<dbReference type="Gene3D" id="3.40.220.10">
    <property type="entry name" value="Leucine Aminopeptidase, subunit E, domain 1"/>
    <property type="match status" value="1"/>
</dbReference>
<dbReference type="PROSITE" id="PS51154">
    <property type="entry name" value="MACRO"/>
    <property type="match status" value="1"/>
</dbReference>
<dbReference type="SUPFAM" id="SSF52949">
    <property type="entry name" value="Macro domain-like"/>
    <property type="match status" value="1"/>
</dbReference>
<keyword evidence="3" id="KW-1185">Reference proteome</keyword>
<dbReference type="RefSeq" id="WP_121241116.1">
    <property type="nucleotide sequence ID" value="NZ_BHVV01000006.1"/>
</dbReference>
<protein>
    <submittedName>
        <fullName evidence="2">O-acetyl-ADP-ribose deacetylase (Regulator of RNase III)</fullName>
    </submittedName>
</protein>
<organism evidence="2 3">
    <name type="scientific">Sulfurisoma sediminicola</name>
    <dbReference type="NCBI Taxonomy" id="1381557"/>
    <lineage>
        <taxon>Bacteria</taxon>
        <taxon>Pseudomonadati</taxon>
        <taxon>Pseudomonadota</taxon>
        <taxon>Betaproteobacteria</taxon>
        <taxon>Nitrosomonadales</taxon>
        <taxon>Sterolibacteriaceae</taxon>
        <taxon>Sulfurisoma</taxon>
    </lineage>
</organism>
<reference evidence="2 3" key="1">
    <citation type="submission" date="2018-10" db="EMBL/GenBank/DDBJ databases">
        <title>Genomic Encyclopedia of Type Strains, Phase IV (KMG-IV): sequencing the most valuable type-strain genomes for metagenomic binning, comparative biology and taxonomic classification.</title>
        <authorList>
            <person name="Goeker M."/>
        </authorList>
    </citation>
    <scope>NUCLEOTIDE SEQUENCE [LARGE SCALE GENOMIC DNA]</scope>
    <source>
        <strain evidence="2 3">DSM 26916</strain>
    </source>
</reference>
<gene>
    <name evidence="2" type="ORF">DFR35_1444</name>
</gene>
<comment type="caution">
    <text evidence="2">The sequence shown here is derived from an EMBL/GenBank/DDBJ whole genome shotgun (WGS) entry which is preliminary data.</text>
</comment>
<proteinExistence type="predicted"/>
<evidence type="ECO:0000313" key="2">
    <source>
        <dbReference type="EMBL" id="RLJ64796.1"/>
    </source>
</evidence>
<sequence length="166" mass="17300">MGARVTAVVGDIVHQPDCDAIVNAANPQLLAGGGVCGAIHRAAGPELEDYAVNLGPIDVGASVITPGFRLPNRWVIHVVGPRYFADPDPAALLAKAVRSVLALAEKHGATRVALPAISTGIYGYPLEEAGPIMVAAAKAMAPTLAHVEEVRFVLVHAGMLRWFDPT</sequence>
<dbReference type="PANTHER" id="PTHR11106:SF27">
    <property type="entry name" value="MACRO DOMAIN-CONTAINING PROTEIN"/>
    <property type="match status" value="1"/>
</dbReference>
<name>A0A497XDQ0_9PROT</name>
<dbReference type="Pfam" id="PF01661">
    <property type="entry name" value="Macro"/>
    <property type="match status" value="1"/>
</dbReference>
<accession>A0A497XDQ0</accession>